<evidence type="ECO:0008006" key="3">
    <source>
        <dbReference type="Google" id="ProtNLM"/>
    </source>
</evidence>
<dbReference type="EMBL" id="JAUTWS010000073">
    <property type="protein sequence ID" value="MDO9713156.1"/>
    <property type="molecule type" value="Genomic_DNA"/>
</dbReference>
<comment type="caution">
    <text evidence="1">The sequence shown here is derived from an EMBL/GenBank/DDBJ whole genome shotgun (WGS) entry which is preliminary data.</text>
</comment>
<keyword evidence="2" id="KW-1185">Reference proteome</keyword>
<reference evidence="1 2" key="1">
    <citation type="submission" date="2023-08" db="EMBL/GenBank/DDBJ databases">
        <title>The draft genome sequence of Paracraurococcus sp. LOR1-02.</title>
        <authorList>
            <person name="Kingkaew E."/>
            <person name="Tanasupawat S."/>
        </authorList>
    </citation>
    <scope>NUCLEOTIDE SEQUENCE [LARGE SCALE GENOMIC DNA]</scope>
    <source>
        <strain evidence="1 2">LOR1-02</strain>
    </source>
</reference>
<sequence>MVTLRHLDPSDPVGLFRLGRIYLCLQSKAAAAFHAGLSVNGATACEADAHIARGLRLSKRAARIQEERMRRARL</sequence>
<evidence type="ECO:0000313" key="1">
    <source>
        <dbReference type="EMBL" id="MDO9713156.1"/>
    </source>
</evidence>
<gene>
    <name evidence="1" type="ORF">Q7A36_32810</name>
</gene>
<protein>
    <recommendedName>
        <fullName evidence="3">Tetratricopeptide repeat protein</fullName>
    </recommendedName>
</protein>
<dbReference type="Proteomes" id="UP001243009">
    <property type="component" value="Unassembled WGS sequence"/>
</dbReference>
<dbReference type="RefSeq" id="WP_305108016.1">
    <property type="nucleotide sequence ID" value="NZ_JAUTWS010000073.1"/>
</dbReference>
<evidence type="ECO:0000313" key="2">
    <source>
        <dbReference type="Proteomes" id="UP001243009"/>
    </source>
</evidence>
<organism evidence="1 2">
    <name type="scientific">Paracraurococcus lichenis</name>
    <dbReference type="NCBI Taxonomy" id="3064888"/>
    <lineage>
        <taxon>Bacteria</taxon>
        <taxon>Pseudomonadati</taxon>
        <taxon>Pseudomonadota</taxon>
        <taxon>Alphaproteobacteria</taxon>
        <taxon>Acetobacterales</taxon>
        <taxon>Roseomonadaceae</taxon>
        <taxon>Paracraurococcus</taxon>
    </lineage>
</organism>
<proteinExistence type="predicted"/>
<accession>A0ABT9EAB8</accession>
<name>A0ABT9EAB8_9PROT</name>